<reference evidence="1 2" key="1">
    <citation type="submission" date="2016-01" db="EMBL/GenBank/DDBJ databases">
        <title>Amycolatopsis coloradensis genome sequencing and assembly.</title>
        <authorList>
            <person name="Mayilraj S."/>
        </authorList>
    </citation>
    <scope>NUCLEOTIDE SEQUENCE [LARGE SCALE GENOMIC DNA]</scope>
    <source>
        <strain evidence="1 2">DSM 44225</strain>
    </source>
</reference>
<dbReference type="RefSeq" id="WP_076161208.1">
    <property type="nucleotide sequence ID" value="NZ_JBEZVB010000199.1"/>
</dbReference>
<gene>
    <name evidence="1" type="ORF">BS329_15345</name>
</gene>
<organism evidence="1 2">
    <name type="scientific">Amycolatopsis coloradensis</name>
    <dbReference type="NCBI Taxonomy" id="76021"/>
    <lineage>
        <taxon>Bacteria</taxon>
        <taxon>Bacillati</taxon>
        <taxon>Actinomycetota</taxon>
        <taxon>Actinomycetes</taxon>
        <taxon>Pseudonocardiales</taxon>
        <taxon>Pseudonocardiaceae</taxon>
        <taxon>Amycolatopsis</taxon>
    </lineage>
</organism>
<comment type="caution">
    <text evidence="1">The sequence shown here is derived from an EMBL/GenBank/DDBJ whole genome shotgun (WGS) entry which is preliminary data.</text>
</comment>
<evidence type="ECO:0000313" key="2">
    <source>
        <dbReference type="Proteomes" id="UP000187486"/>
    </source>
</evidence>
<protein>
    <submittedName>
        <fullName evidence="1">Uncharacterized protein</fullName>
    </submittedName>
</protein>
<dbReference type="EMBL" id="MQUQ01000007">
    <property type="protein sequence ID" value="OLZ51640.1"/>
    <property type="molecule type" value="Genomic_DNA"/>
</dbReference>
<evidence type="ECO:0000313" key="1">
    <source>
        <dbReference type="EMBL" id="OLZ51640.1"/>
    </source>
</evidence>
<proteinExistence type="predicted"/>
<accession>A0A1R0KU64</accession>
<dbReference type="AlphaFoldDB" id="A0A1R0KU64"/>
<sequence>MSGTTYAEAGREVSEVEMVMDEQDPALRALAAWRADIDSERFPEMVTVDTAVAVVTAAGRRRGCRPGAWFWRQRRSISA</sequence>
<dbReference type="STRING" id="76021.BS329_15345"/>
<name>A0A1R0KU64_9PSEU</name>
<dbReference type="Proteomes" id="UP000187486">
    <property type="component" value="Unassembled WGS sequence"/>
</dbReference>
<keyword evidence="2" id="KW-1185">Reference proteome</keyword>